<accession>A0AA37W5T1</accession>
<name>A0AA37W5T1_9GAMM</name>
<proteinExistence type="predicted"/>
<protein>
    <submittedName>
        <fullName evidence="1">Uncharacterized protein</fullName>
    </submittedName>
</protein>
<evidence type="ECO:0000313" key="1">
    <source>
        <dbReference type="EMBL" id="GLQ30910.1"/>
    </source>
</evidence>
<gene>
    <name evidence="1" type="ORF">GCM10007876_13890</name>
</gene>
<dbReference type="EMBL" id="BSNM01000009">
    <property type="protein sequence ID" value="GLQ30910.1"/>
    <property type="molecule type" value="Genomic_DNA"/>
</dbReference>
<sequence length="186" mass="21239">MPTIVRGSAETVSFAYMNIGATHMLDLAEKTEEGQLYNLISCITFCAFTLEAYFNHLGAIKYDDWIKKERRLSKLKKYKKFCQDLNVSCDFNVRPYLTLTEIFHFRDTMAHGKTSVIEIEKEMEVELDEVNHFTAGAEWKEYATLANAKKALHDVQELIKELHQAENLGNDPFNSTGGGLFAISRT</sequence>
<dbReference type="AlphaFoldDB" id="A0AA37W5T1"/>
<reference evidence="1" key="2">
    <citation type="submission" date="2023-01" db="EMBL/GenBank/DDBJ databases">
        <title>Draft genome sequence of Litoribrevibacter albus strain NBRC 110071.</title>
        <authorList>
            <person name="Sun Q."/>
            <person name="Mori K."/>
        </authorList>
    </citation>
    <scope>NUCLEOTIDE SEQUENCE</scope>
    <source>
        <strain evidence="1">NBRC 110071</strain>
    </source>
</reference>
<reference evidence="1" key="1">
    <citation type="journal article" date="2014" name="Int. J. Syst. Evol. Microbiol.">
        <title>Complete genome sequence of Corynebacterium casei LMG S-19264T (=DSM 44701T), isolated from a smear-ripened cheese.</title>
        <authorList>
            <consortium name="US DOE Joint Genome Institute (JGI-PGF)"/>
            <person name="Walter F."/>
            <person name="Albersmeier A."/>
            <person name="Kalinowski J."/>
            <person name="Ruckert C."/>
        </authorList>
    </citation>
    <scope>NUCLEOTIDE SEQUENCE</scope>
    <source>
        <strain evidence="1">NBRC 110071</strain>
    </source>
</reference>
<dbReference type="RefSeq" id="WP_284380336.1">
    <property type="nucleotide sequence ID" value="NZ_BSNM01000009.1"/>
</dbReference>
<dbReference type="Proteomes" id="UP001161389">
    <property type="component" value="Unassembled WGS sequence"/>
</dbReference>
<evidence type="ECO:0000313" key="2">
    <source>
        <dbReference type="Proteomes" id="UP001161389"/>
    </source>
</evidence>
<comment type="caution">
    <text evidence="1">The sequence shown here is derived from an EMBL/GenBank/DDBJ whole genome shotgun (WGS) entry which is preliminary data.</text>
</comment>
<organism evidence="1 2">
    <name type="scientific">Litoribrevibacter albus</name>
    <dbReference type="NCBI Taxonomy" id="1473156"/>
    <lineage>
        <taxon>Bacteria</taxon>
        <taxon>Pseudomonadati</taxon>
        <taxon>Pseudomonadota</taxon>
        <taxon>Gammaproteobacteria</taxon>
        <taxon>Oceanospirillales</taxon>
        <taxon>Oceanospirillaceae</taxon>
        <taxon>Litoribrevibacter</taxon>
    </lineage>
</organism>
<keyword evidence="2" id="KW-1185">Reference proteome</keyword>